<keyword evidence="1" id="KW-0472">Membrane</keyword>
<dbReference type="GO" id="GO:0005783">
    <property type="term" value="C:endoplasmic reticulum"/>
    <property type="evidence" value="ECO:0007669"/>
    <property type="project" value="TreeGrafter"/>
</dbReference>
<evidence type="ECO:0000313" key="4">
    <source>
        <dbReference type="EnsemblProtists" id="EKX47798"/>
    </source>
</evidence>
<protein>
    <recommendedName>
        <fullName evidence="6">Translocon-associated protein subunit beta</fullName>
    </recommendedName>
</protein>
<keyword evidence="1" id="KW-1133">Transmembrane helix</keyword>
<feature type="signal peptide" evidence="2">
    <location>
        <begin position="1"/>
        <end position="21"/>
    </location>
</feature>
<evidence type="ECO:0000313" key="5">
    <source>
        <dbReference type="Proteomes" id="UP000011087"/>
    </source>
</evidence>
<dbReference type="OMA" id="YGFFNYT"/>
<proteinExistence type="predicted"/>
<dbReference type="RefSeq" id="XP_005834778.1">
    <property type="nucleotide sequence ID" value="XM_005834721.1"/>
</dbReference>
<dbReference type="PANTHER" id="PTHR12861">
    <property type="entry name" value="TRANSLOCON-ASSOCIATED PROTEIN, BETA SUBUNIT PRECURSOR TRAP-BETA SIGNAL SEQUENCE RECEPTOR BETA SUBUNIT"/>
    <property type="match status" value="1"/>
</dbReference>
<evidence type="ECO:0008006" key="6">
    <source>
        <dbReference type="Google" id="ProtNLM"/>
    </source>
</evidence>
<dbReference type="EMBL" id="JH992988">
    <property type="protein sequence ID" value="EKX47798.1"/>
    <property type="molecule type" value="Genomic_DNA"/>
</dbReference>
<name>L1JH19_GUITC</name>
<dbReference type="Pfam" id="PF05753">
    <property type="entry name" value="TRAP_beta"/>
    <property type="match status" value="1"/>
</dbReference>
<feature type="transmembrane region" description="Helical" evidence="1">
    <location>
        <begin position="156"/>
        <end position="174"/>
    </location>
</feature>
<reference evidence="5" key="2">
    <citation type="submission" date="2012-11" db="EMBL/GenBank/DDBJ databases">
        <authorList>
            <person name="Kuo A."/>
            <person name="Curtis B.A."/>
            <person name="Tanifuji G."/>
            <person name="Burki F."/>
            <person name="Gruber A."/>
            <person name="Irimia M."/>
            <person name="Maruyama S."/>
            <person name="Arias M.C."/>
            <person name="Ball S.G."/>
            <person name="Gile G.H."/>
            <person name="Hirakawa Y."/>
            <person name="Hopkins J.F."/>
            <person name="Rensing S.A."/>
            <person name="Schmutz J."/>
            <person name="Symeonidi A."/>
            <person name="Elias M."/>
            <person name="Eveleigh R.J."/>
            <person name="Herman E.K."/>
            <person name="Klute M.J."/>
            <person name="Nakayama T."/>
            <person name="Obornik M."/>
            <person name="Reyes-Prieto A."/>
            <person name="Armbrust E.V."/>
            <person name="Aves S.J."/>
            <person name="Beiko R.G."/>
            <person name="Coutinho P."/>
            <person name="Dacks J.B."/>
            <person name="Durnford D.G."/>
            <person name="Fast N.M."/>
            <person name="Green B.R."/>
            <person name="Grisdale C."/>
            <person name="Hempe F."/>
            <person name="Henrissat B."/>
            <person name="Hoppner M.P."/>
            <person name="Ishida K.-I."/>
            <person name="Kim E."/>
            <person name="Koreny L."/>
            <person name="Kroth P.G."/>
            <person name="Liu Y."/>
            <person name="Malik S.-B."/>
            <person name="Maier U.G."/>
            <person name="McRose D."/>
            <person name="Mock T."/>
            <person name="Neilson J.A."/>
            <person name="Onodera N.T."/>
            <person name="Poole A.M."/>
            <person name="Pritham E.J."/>
            <person name="Richards T.A."/>
            <person name="Rocap G."/>
            <person name="Roy S.W."/>
            <person name="Sarai C."/>
            <person name="Schaack S."/>
            <person name="Shirato S."/>
            <person name="Slamovits C.H."/>
            <person name="Spencer D.F."/>
            <person name="Suzuki S."/>
            <person name="Worden A.Z."/>
            <person name="Zauner S."/>
            <person name="Barry K."/>
            <person name="Bell C."/>
            <person name="Bharti A.K."/>
            <person name="Crow J.A."/>
            <person name="Grimwood J."/>
            <person name="Kramer R."/>
            <person name="Lindquist E."/>
            <person name="Lucas S."/>
            <person name="Salamov A."/>
            <person name="McFadden G.I."/>
            <person name="Lane C.E."/>
            <person name="Keeling P.J."/>
            <person name="Gray M.W."/>
            <person name="Grigoriev I.V."/>
            <person name="Archibald J.M."/>
        </authorList>
    </citation>
    <scope>NUCLEOTIDE SEQUENCE</scope>
    <source>
        <strain evidence="5">CCMP2712</strain>
    </source>
</reference>
<feature type="chain" id="PRO_5008771303" description="Translocon-associated protein subunit beta" evidence="2">
    <location>
        <begin position="22"/>
        <end position="190"/>
    </location>
</feature>
<dbReference type="STRING" id="905079.L1JH19"/>
<accession>L1JH19</accession>
<keyword evidence="5" id="KW-1185">Reference proteome</keyword>
<dbReference type="KEGG" id="gtt:GUITHDRAFT_137181"/>
<evidence type="ECO:0000256" key="2">
    <source>
        <dbReference type="SAM" id="SignalP"/>
    </source>
</evidence>
<dbReference type="PaxDb" id="55529-EKX47798"/>
<dbReference type="PANTHER" id="PTHR12861:SF3">
    <property type="entry name" value="TRANSLOCON-ASSOCIATED PROTEIN SUBUNIT BETA"/>
    <property type="match status" value="1"/>
</dbReference>
<dbReference type="AlphaFoldDB" id="L1JH19"/>
<dbReference type="PROSITE" id="PS51257">
    <property type="entry name" value="PROKAR_LIPOPROTEIN"/>
    <property type="match status" value="1"/>
</dbReference>
<dbReference type="GeneID" id="17304573"/>
<evidence type="ECO:0000313" key="3">
    <source>
        <dbReference type="EMBL" id="EKX47798.1"/>
    </source>
</evidence>
<reference evidence="4" key="3">
    <citation type="submission" date="2015-06" db="UniProtKB">
        <authorList>
            <consortium name="EnsemblProtists"/>
        </authorList>
    </citation>
    <scope>IDENTIFICATION</scope>
</reference>
<dbReference type="HOGENOM" id="CLU_102025_1_0_1"/>
<reference evidence="3 5" key="1">
    <citation type="journal article" date="2012" name="Nature">
        <title>Algal genomes reveal evolutionary mosaicism and the fate of nucleomorphs.</title>
        <authorList>
            <consortium name="DOE Joint Genome Institute"/>
            <person name="Curtis B.A."/>
            <person name="Tanifuji G."/>
            <person name="Burki F."/>
            <person name="Gruber A."/>
            <person name="Irimia M."/>
            <person name="Maruyama S."/>
            <person name="Arias M.C."/>
            <person name="Ball S.G."/>
            <person name="Gile G.H."/>
            <person name="Hirakawa Y."/>
            <person name="Hopkins J.F."/>
            <person name="Kuo A."/>
            <person name="Rensing S.A."/>
            <person name="Schmutz J."/>
            <person name="Symeonidi A."/>
            <person name="Elias M."/>
            <person name="Eveleigh R.J."/>
            <person name="Herman E.K."/>
            <person name="Klute M.J."/>
            <person name="Nakayama T."/>
            <person name="Obornik M."/>
            <person name="Reyes-Prieto A."/>
            <person name="Armbrust E.V."/>
            <person name="Aves S.J."/>
            <person name="Beiko R.G."/>
            <person name="Coutinho P."/>
            <person name="Dacks J.B."/>
            <person name="Durnford D.G."/>
            <person name="Fast N.M."/>
            <person name="Green B.R."/>
            <person name="Grisdale C.J."/>
            <person name="Hempel F."/>
            <person name="Henrissat B."/>
            <person name="Hoppner M.P."/>
            <person name="Ishida K."/>
            <person name="Kim E."/>
            <person name="Koreny L."/>
            <person name="Kroth P.G."/>
            <person name="Liu Y."/>
            <person name="Malik S.B."/>
            <person name="Maier U.G."/>
            <person name="McRose D."/>
            <person name="Mock T."/>
            <person name="Neilson J.A."/>
            <person name="Onodera N.T."/>
            <person name="Poole A.M."/>
            <person name="Pritham E.J."/>
            <person name="Richards T.A."/>
            <person name="Rocap G."/>
            <person name="Roy S.W."/>
            <person name="Sarai C."/>
            <person name="Schaack S."/>
            <person name="Shirato S."/>
            <person name="Slamovits C.H."/>
            <person name="Spencer D.F."/>
            <person name="Suzuki S."/>
            <person name="Worden A.Z."/>
            <person name="Zauner S."/>
            <person name="Barry K."/>
            <person name="Bell C."/>
            <person name="Bharti A.K."/>
            <person name="Crow J.A."/>
            <person name="Grimwood J."/>
            <person name="Kramer R."/>
            <person name="Lindquist E."/>
            <person name="Lucas S."/>
            <person name="Salamov A."/>
            <person name="McFadden G.I."/>
            <person name="Lane C.E."/>
            <person name="Keeling P.J."/>
            <person name="Gray M.W."/>
            <person name="Grigoriev I.V."/>
            <person name="Archibald J.M."/>
        </authorList>
    </citation>
    <scope>NUCLEOTIDE SEQUENCE</scope>
    <source>
        <strain evidence="3 5">CCMP2712</strain>
    </source>
</reference>
<organism evidence="3">
    <name type="scientific">Guillardia theta (strain CCMP2712)</name>
    <name type="common">Cryptophyte</name>
    <dbReference type="NCBI Taxonomy" id="905079"/>
    <lineage>
        <taxon>Eukaryota</taxon>
        <taxon>Cryptophyceae</taxon>
        <taxon>Pyrenomonadales</taxon>
        <taxon>Geminigeraceae</taxon>
        <taxon>Guillardia</taxon>
    </lineage>
</organism>
<keyword evidence="2" id="KW-0732">Signal</keyword>
<dbReference type="OrthoDB" id="5860827at2759"/>
<dbReference type="eggNOG" id="KOG3317">
    <property type="taxonomic scope" value="Eukaryota"/>
</dbReference>
<sequence>MEKLFSCGIIVLISCIAVGYAEKQPQPHLLIQKSVLVSRPFAGKDIPFQYRLFNIGSGPAYDVTLEDDWSAEEYSVVSGMVSGSWPQIPAGGNVTHIVVLKAHSFGYKSSTPAKVTYKATQDAADVQVGYSNDLGLIPVLSHKEDNKLSAPHITEWLLFIAMAAGLGFLPLFLFRPQVSADAGKKKVKSN</sequence>
<dbReference type="Proteomes" id="UP000011087">
    <property type="component" value="Unassembled WGS sequence"/>
</dbReference>
<gene>
    <name evidence="3" type="ORF">GUITHDRAFT_137181</name>
</gene>
<keyword evidence="1" id="KW-0812">Transmembrane</keyword>
<evidence type="ECO:0000256" key="1">
    <source>
        <dbReference type="SAM" id="Phobius"/>
    </source>
</evidence>
<dbReference type="EnsemblProtists" id="EKX47798">
    <property type="protein sequence ID" value="EKX47798"/>
    <property type="gene ID" value="GUITHDRAFT_137181"/>
</dbReference>